<evidence type="ECO:0000256" key="1">
    <source>
        <dbReference type="ARBA" id="ARBA00005369"/>
    </source>
</evidence>
<dbReference type="OrthoDB" id="9798496at2"/>
<reference evidence="4 5" key="1">
    <citation type="submission" date="2018-04" db="EMBL/GenBank/DDBJ databases">
        <title>Genomic Encyclopedia of Archaeal and Bacterial Type Strains, Phase II (KMG-II): from individual species to whole genera.</title>
        <authorList>
            <person name="Goeker M."/>
        </authorList>
    </citation>
    <scope>NUCLEOTIDE SEQUENCE [LARGE SCALE GENOMIC DNA]</scope>
    <source>
        <strain evidence="4 5">DSM 25521</strain>
    </source>
</reference>
<comment type="similarity">
    <text evidence="1">Belongs to the methyltransferase superfamily. L-isoaspartyl/D-aspartyl protein methyltransferase family.</text>
</comment>
<evidence type="ECO:0000256" key="3">
    <source>
        <dbReference type="ARBA" id="ARBA00030757"/>
    </source>
</evidence>
<evidence type="ECO:0000313" key="5">
    <source>
        <dbReference type="Proteomes" id="UP000241808"/>
    </source>
</evidence>
<dbReference type="AlphaFoldDB" id="A0A2T4Z5L1"/>
<dbReference type="InterPro" id="IPR029063">
    <property type="entry name" value="SAM-dependent_MTases_sf"/>
</dbReference>
<comment type="caution">
    <text evidence="4">The sequence shown here is derived from an EMBL/GenBank/DDBJ whole genome shotgun (WGS) entry which is preliminary data.</text>
</comment>
<sequence length="216" mass="22614">MDFARARRTMVDTQIRVNDVTDTRIVNALMAVPREDFVPDSLKALAYLDDDISLGGEPARYLIETMVLARMIQTAAVGEQDRVLDVGAATGYSSAVLGRIAAEVVALEQDGALVGVARGTLAGDANVTVVEGPLTGGAAAKAPFDVIVVEGAVEQVPPALLDQLAEGGRLVAVVGHGRAAKCLVHTRIGAEISIRQAFDAAIPPLPGFEKPRGFVF</sequence>
<accession>A0A2T4Z5L1</accession>
<dbReference type="EMBL" id="PZZL01000004">
    <property type="protein sequence ID" value="PTM57181.1"/>
    <property type="molecule type" value="Genomic_DNA"/>
</dbReference>
<dbReference type="Gene3D" id="3.40.50.150">
    <property type="entry name" value="Vaccinia Virus protein VP39"/>
    <property type="match status" value="1"/>
</dbReference>
<evidence type="ECO:0000256" key="2">
    <source>
        <dbReference type="ARBA" id="ARBA00013346"/>
    </source>
</evidence>
<dbReference type="PANTHER" id="PTHR11579">
    <property type="entry name" value="PROTEIN-L-ISOASPARTATE O-METHYLTRANSFERASE"/>
    <property type="match status" value="1"/>
</dbReference>
<name>A0A2T4Z5L1_9HYPH</name>
<proteinExistence type="inferred from homology"/>
<dbReference type="SUPFAM" id="SSF53335">
    <property type="entry name" value="S-adenosyl-L-methionine-dependent methyltransferases"/>
    <property type="match status" value="1"/>
</dbReference>
<dbReference type="GO" id="GO:0005737">
    <property type="term" value="C:cytoplasm"/>
    <property type="evidence" value="ECO:0007669"/>
    <property type="project" value="TreeGrafter"/>
</dbReference>
<dbReference type="Pfam" id="PF01135">
    <property type="entry name" value="PCMT"/>
    <property type="match status" value="1"/>
</dbReference>
<dbReference type="PANTHER" id="PTHR11579:SF18">
    <property type="entry name" value="PROTEIN-L-ISOASPARTATE O-METHYLTRANSFERASE"/>
    <property type="match status" value="1"/>
</dbReference>
<protein>
    <recommendedName>
        <fullName evidence="2">Protein-L-isoaspartate O-methyltransferase</fullName>
    </recommendedName>
    <alternativeName>
        <fullName evidence="3">Protein L-isoaspartyl methyltransferase</fullName>
    </alternativeName>
</protein>
<gene>
    <name evidence="4" type="ORF">C8P69_104229</name>
</gene>
<keyword evidence="5" id="KW-1185">Reference proteome</keyword>
<keyword evidence="4" id="KW-0808">Transferase</keyword>
<dbReference type="CDD" id="cd02440">
    <property type="entry name" value="AdoMet_MTases"/>
    <property type="match status" value="1"/>
</dbReference>
<dbReference type="GO" id="GO:0032259">
    <property type="term" value="P:methylation"/>
    <property type="evidence" value="ECO:0007669"/>
    <property type="project" value="UniProtKB-KW"/>
</dbReference>
<keyword evidence="4" id="KW-0489">Methyltransferase</keyword>
<evidence type="ECO:0000313" key="4">
    <source>
        <dbReference type="EMBL" id="PTM57181.1"/>
    </source>
</evidence>
<dbReference type="RefSeq" id="WP_108177002.1">
    <property type="nucleotide sequence ID" value="NZ_PZZL01000004.1"/>
</dbReference>
<dbReference type="InterPro" id="IPR000682">
    <property type="entry name" value="PCMT"/>
</dbReference>
<dbReference type="Proteomes" id="UP000241808">
    <property type="component" value="Unassembled WGS sequence"/>
</dbReference>
<dbReference type="GO" id="GO:0004719">
    <property type="term" value="F:protein-L-isoaspartate (D-aspartate) O-methyltransferase activity"/>
    <property type="evidence" value="ECO:0007669"/>
    <property type="project" value="InterPro"/>
</dbReference>
<organism evidence="4 5">
    <name type="scientific">Phreatobacter oligotrophus</name>
    <dbReference type="NCBI Taxonomy" id="1122261"/>
    <lineage>
        <taxon>Bacteria</taxon>
        <taxon>Pseudomonadati</taxon>
        <taxon>Pseudomonadota</taxon>
        <taxon>Alphaproteobacteria</taxon>
        <taxon>Hyphomicrobiales</taxon>
        <taxon>Phreatobacteraceae</taxon>
        <taxon>Phreatobacter</taxon>
    </lineage>
</organism>